<evidence type="ECO:0000313" key="2">
    <source>
        <dbReference type="EMBL" id="KAK1759716.1"/>
    </source>
</evidence>
<comment type="caution">
    <text evidence="2">The sequence shown here is derived from an EMBL/GenBank/DDBJ whole genome shotgun (WGS) entry which is preliminary data.</text>
</comment>
<feature type="compositionally biased region" description="Acidic residues" evidence="1">
    <location>
        <begin position="171"/>
        <end position="180"/>
    </location>
</feature>
<feature type="compositionally biased region" description="Gly residues" evidence="1">
    <location>
        <begin position="35"/>
        <end position="71"/>
    </location>
</feature>
<evidence type="ECO:0000313" key="3">
    <source>
        <dbReference type="Proteomes" id="UP001239445"/>
    </source>
</evidence>
<feature type="compositionally biased region" description="Gly residues" evidence="1">
    <location>
        <begin position="92"/>
        <end position="104"/>
    </location>
</feature>
<organism evidence="2 3">
    <name type="scientific">Echria macrotheca</name>
    <dbReference type="NCBI Taxonomy" id="438768"/>
    <lineage>
        <taxon>Eukaryota</taxon>
        <taxon>Fungi</taxon>
        <taxon>Dikarya</taxon>
        <taxon>Ascomycota</taxon>
        <taxon>Pezizomycotina</taxon>
        <taxon>Sordariomycetes</taxon>
        <taxon>Sordariomycetidae</taxon>
        <taxon>Sordariales</taxon>
        <taxon>Schizotheciaceae</taxon>
        <taxon>Echria</taxon>
    </lineage>
</organism>
<feature type="region of interest" description="Disordered" evidence="1">
    <location>
        <begin position="35"/>
        <end position="112"/>
    </location>
</feature>
<sequence>MGGVAIDAGGMGNEGRFCNDYRGVPVHCDGDGGGGCEGGGGDWGGDGGGGGGEGGGGGDGNVGSGKGGGGDGGDEGGGRGERKGRGKRKGGGRGNGKWGEGEGGGTRKRPNAEFKMVWDSRIKERGMAIFVMPAGKKATRREREVGIRKGEEVLVSYGRGFWNGRRKGDDAEGGEGEGGQEEGGGG</sequence>
<evidence type="ECO:0000256" key="1">
    <source>
        <dbReference type="SAM" id="MobiDB-lite"/>
    </source>
</evidence>
<name>A0AAJ0F918_9PEZI</name>
<dbReference type="Proteomes" id="UP001239445">
    <property type="component" value="Unassembled WGS sequence"/>
</dbReference>
<dbReference type="EMBL" id="MU839828">
    <property type="protein sequence ID" value="KAK1759716.1"/>
    <property type="molecule type" value="Genomic_DNA"/>
</dbReference>
<protein>
    <recommendedName>
        <fullName evidence="4">SET domain-containing protein</fullName>
    </recommendedName>
</protein>
<accession>A0AAJ0F918</accession>
<dbReference type="AlphaFoldDB" id="A0AAJ0F918"/>
<evidence type="ECO:0008006" key="4">
    <source>
        <dbReference type="Google" id="ProtNLM"/>
    </source>
</evidence>
<feature type="region of interest" description="Disordered" evidence="1">
    <location>
        <begin position="161"/>
        <end position="186"/>
    </location>
</feature>
<gene>
    <name evidence="2" type="ORF">QBC47DRAFT_372886</name>
</gene>
<proteinExistence type="predicted"/>
<keyword evidence="3" id="KW-1185">Reference proteome</keyword>
<reference evidence="2" key="1">
    <citation type="submission" date="2023-06" db="EMBL/GenBank/DDBJ databases">
        <title>Genome-scale phylogeny and comparative genomics of the fungal order Sordariales.</title>
        <authorList>
            <consortium name="Lawrence Berkeley National Laboratory"/>
            <person name="Hensen N."/>
            <person name="Bonometti L."/>
            <person name="Westerberg I."/>
            <person name="Brannstrom I.O."/>
            <person name="Guillou S."/>
            <person name="Cros-Aarteil S."/>
            <person name="Calhoun S."/>
            <person name="Haridas S."/>
            <person name="Kuo A."/>
            <person name="Mondo S."/>
            <person name="Pangilinan J."/>
            <person name="Riley R."/>
            <person name="Labutti K."/>
            <person name="Andreopoulos B."/>
            <person name="Lipzen A."/>
            <person name="Chen C."/>
            <person name="Yanf M."/>
            <person name="Daum C."/>
            <person name="Ng V."/>
            <person name="Clum A."/>
            <person name="Steindorff A."/>
            <person name="Ohm R."/>
            <person name="Martin F."/>
            <person name="Silar P."/>
            <person name="Natvig D."/>
            <person name="Lalanne C."/>
            <person name="Gautier V."/>
            <person name="Ament-Velasquez S.L."/>
            <person name="Kruys A."/>
            <person name="Hutchinson M.I."/>
            <person name="Powell A.J."/>
            <person name="Barry K."/>
            <person name="Miller A.N."/>
            <person name="Grigoriev I.V."/>
            <person name="Debuchy R."/>
            <person name="Gladieux P."/>
            <person name="Thoren M.H."/>
            <person name="Johannesson H."/>
        </authorList>
    </citation>
    <scope>NUCLEOTIDE SEQUENCE</scope>
    <source>
        <strain evidence="2">PSN4</strain>
    </source>
</reference>